<protein>
    <recommendedName>
        <fullName evidence="2">Beta-lactamase-related domain-containing protein</fullName>
    </recommendedName>
</protein>
<sequence>MKSFNYFVLVSSLLVFNLAAFANENASVDYDGFGQKVDALRKSKHIPGLSIAVVDDAQLMWSAGYGFADNNNEIPVTANTPFWIASVTKTFVGLAYLHLAKDGIVNLDELAAKTPEFTGLCDWLAGTTIPFSKGMDCNEPITIRHVLHHQINKPVGTTFMYNPIMYSRLSRHLEHGVGEGVRQVEGRHNYLAQAIDKYILQPADMTRSLASMWDRSKPLVYFDLADGFKVDERGNKDRNRRPERHIAGGAGVVSTVLDLAKYDIAISNGKIASGDIGKALLQPATFNDGSQAPYGFGWYFQCYNGEKLMWHSGWDPDNGYSAIHLRLPERNMALIMLANGEELWWDNPLDKAQIESSEFVQLFFNHFNLTKGDACGSALNNKG</sequence>
<proteinExistence type="predicted"/>
<evidence type="ECO:0000313" key="4">
    <source>
        <dbReference type="Proteomes" id="UP001500359"/>
    </source>
</evidence>
<comment type="caution">
    <text evidence="3">The sequence shown here is derived from an EMBL/GenBank/DDBJ whole genome shotgun (WGS) entry which is preliminary data.</text>
</comment>
<evidence type="ECO:0000259" key="2">
    <source>
        <dbReference type="Pfam" id="PF00144"/>
    </source>
</evidence>
<keyword evidence="4" id="KW-1185">Reference proteome</keyword>
<feature type="signal peptide" evidence="1">
    <location>
        <begin position="1"/>
        <end position="22"/>
    </location>
</feature>
<dbReference type="PANTHER" id="PTHR46825">
    <property type="entry name" value="D-ALANYL-D-ALANINE-CARBOXYPEPTIDASE/ENDOPEPTIDASE AMPH"/>
    <property type="match status" value="1"/>
</dbReference>
<evidence type="ECO:0000313" key="3">
    <source>
        <dbReference type="EMBL" id="GAA0854605.1"/>
    </source>
</evidence>
<dbReference type="Pfam" id="PF00144">
    <property type="entry name" value="Beta-lactamase"/>
    <property type="match status" value="1"/>
</dbReference>
<dbReference type="InterPro" id="IPR001466">
    <property type="entry name" value="Beta-lactam-related"/>
</dbReference>
<dbReference type="EMBL" id="BAAAFD010000002">
    <property type="protein sequence ID" value="GAA0854605.1"/>
    <property type="molecule type" value="Genomic_DNA"/>
</dbReference>
<feature type="chain" id="PRO_5045040397" description="Beta-lactamase-related domain-containing protein" evidence="1">
    <location>
        <begin position="23"/>
        <end position="383"/>
    </location>
</feature>
<gene>
    <name evidence="3" type="ORF">GCM10009114_11090</name>
</gene>
<dbReference type="PANTHER" id="PTHR46825:SF9">
    <property type="entry name" value="BETA-LACTAMASE-RELATED DOMAIN-CONTAINING PROTEIN"/>
    <property type="match status" value="1"/>
</dbReference>
<feature type="domain" description="Beta-lactamase-related" evidence="2">
    <location>
        <begin position="35"/>
        <end position="350"/>
    </location>
</feature>
<dbReference type="InterPro" id="IPR050491">
    <property type="entry name" value="AmpC-like"/>
</dbReference>
<dbReference type="RefSeq" id="WP_343857370.1">
    <property type="nucleotide sequence ID" value="NZ_BAAAFD010000002.1"/>
</dbReference>
<organism evidence="3 4">
    <name type="scientific">Aliiglaciecola litoralis</name>
    <dbReference type="NCBI Taxonomy" id="582857"/>
    <lineage>
        <taxon>Bacteria</taxon>
        <taxon>Pseudomonadati</taxon>
        <taxon>Pseudomonadota</taxon>
        <taxon>Gammaproteobacteria</taxon>
        <taxon>Alteromonadales</taxon>
        <taxon>Alteromonadaceae</taxon>
        <taxon>Aliiglaciecola</taxon>
    </lineage>
</organism>
<name>A0ABP3WR66_9ALTE</name>
<dbReference type="SUPFAM" id="SSF56601">
    <property type="entry name" value="beta-lactamase/transpeptidase-like"/>
    <property type="match status" value="1"/>
</dbReference>
<dbReference type="Gene3D" id="3.40.710.10">
    <property type="entry name" value="DD-peptidase/beta-lactamase superfamily"/>
    <property type="match status" value="2"/>
</dbReference>
<dbReference type="Proteomes" id="UP001500359">
    <property type="component" value="Unassembled WGS sequence"/>
</dbReference>
<keyword evidence="1" id="KW-0732">Signal</keyword>
<accession>A0ABP3WR66</accession>
<dbReference type="InterPro" id="IPR012338">
    <property type="entry name" value="Beta-lactam/transpept-like"/>
</dbReference>
<reference evidence="4" key="1">
    <citation type="journal article" date="2019" name="Int. J. Syst. Evol. Microbiol.">
        <title>The Global Catalogue of Microorganisms (GCM) 10K type strain sequencing project: providing services to taxonomists for standard genome sequencing and annotation.</title>
        <authorList>
            <consortium name="The Broad Institute Genomics Platform"/>
            <consortium name="The Broad Institute Genome Sequencing Center for Infectious Disease"/>
            <person name="Wu L."/>
            <person name="Ma J."/>
        </authorList>
    </citation>
    <scope>NUCLEOTIDE SEQUENCE [LARGE SCALE GENOMIC DNA]</scope>
    <source>
        <strain evidence="4">JCM 15896</strain>
    </source>
</reference>
<evidence type="ECO:0000256" key="1">
    <source>
        <dbReference type="SAM" id="SignalP"/>
    </source>
</evidence>